<protein>
    <submittedName>
        <fullName evidence="1">Uncharacterized protein</fullName>
    </submittedName>
</protein>
<comment type="caution">
    <text evidence="1">The sequence shown here is derived from an EMBL/GenBank/DDBJ whole genome shotgun (WGS) entry which is preliminary data.</text>
</comment>
<reference evidence="1 2" key="1">
    <citation type="journal article" date="2020" name="Mol. Biol. Evol.">
        <title>Distinct Expression and Methylation Patterns for Genes with Different Fates following a Single Whole-Genome Duplication in Flowering Plants.</title>
        <authorList>
            <person name="Shi T."/>
            <person name="Rahmani R.S."/>
            <person name="Gugger P.F."/>
            <person name="Wang M."/>
            <person name="Li H."/>
            <person name="Zhang Y."/>
            <person name="Li Z."/>
            <person name="Wang Q."/>
            <person name="Van de Peer Y."/>
            <person name="Marchal K."/>
            <person name="Chen J."/>
        </authorList>
    </citation>
    <scope>NUCLEOTIDE SEQUENCE [LARGE SCALE GENOMIC DNA]</scope>
    <source>
        <tissue evidence="1">Leaf</tissue>
    </source>
</reference>
<evidence type="ECO:0000313" key="1">
    <source>
        <dbReference type="EMBL" id="DAD19516.1"/>
    </source>
</evidence>
<dbReference type="Proteomes" id="UP000607653">
    <property type="component" value="Unassembled WGS sequence"/>
</dbReference>
<proteinExistence type="predicted"/>
<keyword evidence="2" id="KW-1185">Reference proteome</keyword>
<organism evidence="1 2">
    <name type="scientific">Nelumbo nucifera</name>
    <name type="common">Sacred lotus</name>
    <dbReference type="NCBI Taxonomy" id="4432"/>
    <lineage>
        <taxon>Eukaryota</taxon>
        <taxon>Viridiplantae</taxon>
        <taxon>Streptophyta</taxon>
        <taxon>Embryophyta</taxon>
        <taxon>Tracheophyta</taxon>
        <taxon>Spermatophyta</taxon>
        <taxon>Magnoliopsida</taxon>
        <taxon>Proteales</taxon>
        <taxon>Nelumbonaceae</taxon>
        <taxon>Nelumbo</taxon>
    </lineage>
</organism>
<dbReference type="EMBL" id="DUZY01000001">
    <property type="protein sequence ID" value="DAD19516.1"/>
    <property type="molecule type" value="Genomic_DNA"/>
</dbReference>
<accession>A0A822XKN8</accession>
<sequence length="49" mass="5889">MREKMKRKPEENHYHIKDDDEDTINVSRLALSDAAFEVRLRCEGRRTID</sequence>
<evidence type="ECO:0000313" key="2">
    <source>
        <dbReference type="Proteomes" id="UP000607653"/>
    </source>
</evidence>
<name>A0A822XKN8_NELNU</name>
<dbReference type="AlphaFoldDB" id="A0A822XKN8"/>
<gene>
    <name evidence="1" type="ORF">HUJ06_020979</name>
</gene>